<sequence length="180" mass="19574">MSNSMTRMGPGAEWGEAVLQSLTAEMVADLAAKLASALESADELLKPETLALLRSLSDASESLSNVLAEVRRLEESGTLKSLAELGELLAGMKGALTGPMVADLMEQGVRLLEWADLLGQRDVRERMTGLLAALESAREESRKADAPLTLFRMFRALSDPEVREGIRFFLAFARALPRKL</sequence>
<protein>
    <submittedName>
        <fullName evidence="1">Uncharacterized conserved protein YjgD, DUF1641 family</fullName>
    </submittedName>
</protein>
<dbReference type="Proteomes" id="UP000198661">
    <property type="component" value="Unassembled WGS sequence"/>
</dbReference>
<accession>A0A1I2KWP0</accession>
<evidence type="ECO:0000313" key="1">
    <source>
        <dbReference type="EMBL" id="SFF70739.1"/>
    </source>
</evidence>
<dbReference type="STRING" id="201973.SAMN04488025_10362"/>
<dbReference type="AlphaFoldDB" id="A0A1I2KWP0"/>
<keyword evidence="2" id="KW-1185">Reference proteome</keyword>
<organism evidence="1 2">
    <name type="scientific">Planifilum fulgidum</name>
    <dbReference type="NCBI Taxonomy" id="201973"/>
    <lineage>
        <taxon>Bacteria</taxon>
        <taxon>Bacillati</taxon>
        <taxon>Bacillota</taxon>
        <taxon>Bacilli</taxon>
        <taxon>Bacillales</taxon>
        <taxon>Thermoactinomycetaceae</taxon>
        <taxon>Planifilum</taxon>
    </lineage>
</organism>
<gene>
    <name evidence="1" type="ORF">SAMN04488025_10362</name>
</gene>
<reference evidence="1 2" key="1">
    <citation type="submission" date="2016-10" db="EMBL/GenBank/DDBJ databases">
        <authorList>
            <person name="de Groot N.N."/>
        </authorList>
    </citation>
    <scope>NUCLEOTIDE SEQUENCE [LARGE SCALE GENOMIC DNA]</scope>
    <source>
        <strain evidence="1 2">DSM 44945</strain>
    </source>
</reference>
<dbReference type="EMBL" id="FOOK01000003">
    <property type="protein sequence ID" value="SFF70739.1"/>
    <property type="molecule type" value="Genomic_DNA"/>
</dbReference>
<proteinExistence type="predicted"/>
<evidence type="ECO:0000313" key="2">
    <source>
        <dbReference type="Proteomes" id="UP000198661"/>
    </source>
</evidence>
<dbReference type="InterPro" id="IPR012440">
    <property type="entry name" value="DUF1641"/>
</dbReference>
<name>A0A1I2KWP0_9BACL</name>
<dbReference type="Pfam" id="PF07849">
    <property type="entry name" value="DUF1641"/>
    <property type="match status" value="1"/>
</dbReference>
<dbReference type="RefSeq" id="WP_092035710.1">
    <property type="nucleotide sequence ID" value="NZ_FOOK01000003.1"/>
</dbReference>
<dbReference type="OrthoDB" id="2839473at2"/>